<protein>
    <submittedName>
        <fullName evidence="8">Outer membrane receptor protein involved in Fe transport</fullName>
    </submittedName>
</protein>
<dbReference type="InterPro" id="IPR012910">
    <property type="entry name" value="Plug_dom"/>
</dbReference>
<gene>
    <name evidence="8" type="ORF">DFQ11_101959</name>
</gene>
<feature type="chain" id="PRO_5015982155" evidence="5">
    <location>
        <begin position="19"/>
        <end position="923"/>
    </location>
</feature>
<proteinExistence type="inferred from homology"/>
<dbReference type="Pfam" id="PF07715">
    <property type="entry name" value="Plug"/>
    <property type="match status" value="1"/>
</dbReference>
<feature type="signal peptide" evidence="5">
    <location>
        <begin position="1"/>
        <end position="18"/>
    </location>
</feature>
<keyword evidence="8" id="KW-0675">Receptor</keyword>
<dbReference type="EMBL" id="QJTD01000001">
    <property type="protein sequence ID" value="PYE83522.1"/>
    <property type="molecule type" value="Genomic_DNA"/>
</dbReference>
<keyword evidence="4" id="KW-0798">TonB box</keyword>
<keyword evidence="2 4" id="KW-0472">Membrane</keyword>
<evidence type="ECO:0000313" key="8">
    <source>
        <dbReference type="EMBL" id="PYE83522.1"/>
    </source>
</evidence>
<evidence type="ECO:0000259" key="6">
    <source>
        <dbReference type="Pfam" id="PF00593"/>
    </source>
</evidence>
<dbReference type="Gene3D" id="2.40.170.20">
    <property type="entry name" value="TonB-dependent receptor, beta-barrel domain"/>
    <property type="match status" value="1"/>
</dbReference>
<dbReference type="Pfam" id="PF13715">
    <property type="entry name" value="CarbopepD_reg_2"/>
    <property type="match status" value="1"/>
</dbReference>
<keyword evidence="9" id="KW-1185">Reference proteome</keyword>
<reference evidence="8 9" key="1">
    <citation type="submission" date="2018-06" db="EMBL/GenBank/DDBJ databases">
        <title>Genomic Encyclopedia of Type Strains, Phase III (KMG-III): the genomes of soil and plant-associated and newly described type strains.</title>
        <authorList>
            <person name="Whitman W."/>
        </authorList>
    </citation>
    <scope>NUCLEOTIDE SEQUENCE [LARGE SCALE GENOMIC DNA]</scope>
    <source>
        <strain evidence="8 9">CECT 7945</strain>
    </source>
</reference>
<dbReference type="Pfam" id="PF00593">
    <property type="entry name" value="TonB_dep_Rec_b-barrel"/>
    <property type="match status" value="1"/>
</dbReference>
<accession>A0A2V4X0U8</accession>
<feature type="domain" description="TonB-dependent receptor-like beta-barrel" evidence="6">
    <location>
        <begin position="459"/>
        <end position="890"/>
    </location>
</feature>
<organism evidence="8 9">
    <name type="scientific">Winogradskyella epiphytica</name>
    <dbReference type="NCBI Taxonomy" id="262005"/>
    <lineage>
        <taxon>Bacteria</taxon>
        <taxon>Pseudomonadati</taxon>
        <taxon>Bacteroidota</taxon>
        <taxon>Flavobacteriia</taxon>
        <taxon>Flavobacteriales</taxon>
        <taxon>Flavobacteriaceae</taxon>
        <taxon>Winogradskyella</taxon>
    </lineage>
</organism>
<dbReference type="SUPFAM" id="SSF56935">
    <property type="entry name" value="Porins"/>
    <property type="match status" value="1"/>
</dbReference>
<dbReference type="GO" id="GO:0009279">
    <property type="term" value="C:cell outer membrane"/>
    <property type="evidence" value="ECO:0007669"/>
    <property type="project" value="UniProtKB-SubCell"/>
</dbReference>
<dbReference type="InterPro" id="IPR008969">
    <property type="entry name" value="CarboxyPept-like_regulatory"/>
</dbReference>
<evidence type="ECO:0000259" key="7">
    <source>
        <dbReference type="Pfam" id="PF07715"/>
    </source>
</evidence>
<comment type="caution">
    <text evidence="8">The sequence shown here is derived from an EMBL/GenBank/DDBJ whole genome shotgun (WGS) entry which is preliminary data.</text>
</comment>
<dbReference type="InterPro" id="IPR036942">
    <property type="entry name" value="Beta-barrel_TonB_sf"/>
</dbReference>
<comment type="similarity">
    <text evidence="4">Belongs to the TonB-dependent receptor family.</text>
</comment>
<dbReference type="Gene3D" id="2.60.40.1120">
    <property type="entry name" value="Carboxypeptidase-like, regulatory domain"/>
    <property type="match status" value="1"/>
</dbReference>
<dbReference type="AlphaFoldDB" id="A0A2V4X0U8"/>
<feature type="domain" description="TonB-dependent receptor plug" evidence="7">
    <location>
        <begin position="135"/>
        <end position="227"/>
    </location>
</feature>
<dbReference type="Gene3D" id="2.170.130.10">
    <property type="entry name" value="TonB-dependent receptor, plug domain"/>
    <property type="match status" value="1"/>
</dbReference>
<keyword evidence="3" id="KW-0998">Cell outer membrane</keyword>
<evidence type="ECO:0000256" key="5">
    <source>
        <dbReference type="SAM" id="SignalP"/>
    </source>
</evidence>
<dbReference type="PANTHER" id="PTHR40980:SF5">
    <property type="entry name" value="TONB-DEPENDENT RECEPTOR"/>
    <property type="match status" value="1"/>
</dbReference>
<dbReference type="InterPro" id="IPR037066">
    <property type="entry name" value="Plug_dom_sf"/>
</dbReference>
<evidence type="ECO:0000256" key="2">
    <source>
        <dbReference type="ARBA" id="ARBA00023136"/>
    </source>
</evidence>
<dbReference type="RefSeq" id="WP_110474671.1">
    <property type="nucleotide sequence ID" value="NZ_BMWQ01000001.1"/>
</dbReference>
<dbReference type="PANTHER" id="PTHR40980">
    <property type="entry name" value="PLUG DOMAIN-CONTAINING PROTEIN"/>
    <property type="match status" value="1"/>
</dbReference>
<dbReference type="OrthoDB" id="9768470at2"/>
<evidence type="ECO:0000313" key="9">
    <source>
        <dbReference type="Proteomes" id="UP000248054"/>
    </source>
</evidence>
<dbReference type="SUPFAM" id="SSF49464">
    <property type="entry name" value="Carboxypeptidase regulatory domain-like"/>
    <property type="match status" value="1"/>
</dbReference>
<dbReference type="InterPro" id="IPR000531">
    <property type="entry name" value="Beta-barrel_TonB"/>
</dbReference>
<sequence>MKSLQALFIVFISAFSFAQNTGSVSGKLIDKDFNNEPLPFANVLVKGTATGTTSDMDGHFELQNLEVGSHIIVVSYVGYETKEIVVEVQPNKKVTLNVPLGSSSSTLDEVIIKTKTRKESETALLLDQKKAVEFKQSIGTEELSRKGVSDVATAVTKTTGISKQEGSGNIYVRGLGDRYNSTTMNGLPLPSNNPSRKNISLDLFSTDIVEYISISKTFSPINYGDFAGANIDIISKDYRGNGFFEIDLGISGNSNAISEDNFYLQDGPDKIGFYNPSQPNNPLAAYNFDTSWNTSKHGPINNKIGLKGGDSYTFKNDSRLSFFATASFDNGYKYNEGIARGSVSTQGVARKDFTFDKFAYETNTTALGNLNYKINNTNSLSFNSLFINSSSQSHEEFSGIIDIYDNASEGGGFTRRSTFDKTSIFINQLLGKHDLSEKLDVNWGVSYNMVNNVIPDRMQNTLVPVDNNNINGDLRVSDLATSDNHRFYQDLKEDEIAANIMSSYKFGEVEDETYKGKVTLGYSGRFKNVDFEATQFNFRINRNTTQPVVDRNNLDAYFNQNSLNQGLFTIETFRGPAGTPGVLNPQTYNGNQLIQAAFASLEYKFSPQFTGVFGLRGEYIFQEIEWETSLDPNGDKNDFDTFEILPSASLKYALNDKQNLRFAASKTYTLPQFKERAPFQYEEVTQVFFGNPNLYPSTDYNADLKWELFPNNDEVFSVTAFGKYIQDPINEVTIASATNDISWVNTGESAIALGGEVELRKNLFNLSDDEDLKNKISLGFNASYMHTEQDFDRNKVINETDLSVGFTNDDGNLTGASDLLLNGDISYIKEFSESKNLQATLSYNYFSDRLYAIGTNNKGNLVDKAIGTLDFTFKSNLNKNLSLGLKVRNLLDPTIERVQETQNVIVQSYTKGIDFSFSLTYKL</sequence>
<name>A0A2V4X0U8_9FLAO</name>
<evidence type="ECO:0000256" key="1">
    <source>
        <dbReference type="ARBA" id="ARBA00004442"/>
    </source>
</evidence>
<dbReference type="Proteomes" id="UP000248054">
    <property type="component" value="Unassembled WGS sequence"/>
</dbReference>
<evidence type="ECO:0000256" key="4">
    <source>
        <dbReference type="RuleBase" id="RU003357"/>
    </source>
</evidence>
<keyword evidence="5" id="KW-0732">Signal</keyword>
<comment type="subcellular location">
    <subcellularLocation>
        <location evidence="1 4">Cell outer membrane</location>
    </subcellularLocation>
</comment>
<evidence type="ECO:0000256" key="3">
    <source>
        <dbReference type="ARBA" id="ARBA00023237"/>
    </source>
</evidence>